<evidence type="ECO:0000256" key="3">
    <source>
        <dbReference type="ARBA" id="ARBA00022801"/>
    </source>
</evidence>
<dbReference type="InterPro" id="IPR006710">
    <property type="entry name" value="Glyco_hydro_43"/>
</dbReference>
<dbReference type="CDD" id="cd18620">
    <property type="entry name" value="GH43_XylA-like"/>
    <property type="match status" value="1"/>
</dbReference>
<keyword evidence="5 7" id="KW-0326">Glycosidase</keyword>
<dbReference type="GO" id="GO:0004553">
    <property type="term" value="F:hydrolase activity, hydrolyzing O-glycosyl compounds"/>
    <property type="evidence" value="ECO:0007669"/>
    <property type="project" value="InterPro"/>
</dbReference>
<keyword evidence="2" id="KW-0624">Polysaccharide degradation</keyword>
<sequence>MKEYKDCRNPVLPPHICIPDPEAHVMPDGRVYVYGSWDQEEKGFCSQEYKVLSSANMVDWIDHGVSFHSNQVPWIYDEHAPKYPGVDPSKPSPFMIKLYELAARHGITEAPEQKSDMLFAPDAIYKDGKYYLYFCMSDDSEGVAIADKPEGPFADPVQLPCGGIDPAVFIDDDGQAYFYWGQFYANGVKLKDNMVEFEEGTIVYNLITEEEHYFHEGSSVRKHGETYYSVYSSIKRGKPTSLAYATSQSPLGPFQYRGIIIDNDGCDPMSWNNHGSIEEVNGQWFVFYHRTSQYRQNKRRLCIEPIFFNEDGTIQEVLMTSQGAGRPFGIDERIEAYHACQLSGSVYIAPSKNGGEALIGISDEDQAVFRYTEWENLIDNVSVEANGSGEILIYLDDENEAAGIVVLDRGKCLSSSFSGKPGKHEVRLEFRKVRDLEVQAITFR</sequence>
<gene>
    <name evidence="8" type="ORF">EC604_26020</name>
</gene>
<evidence type="ECO:0000256" key="4">
    <source>
        <dbReference type="ARBA" id="ARBA00023277"/>
    </source>
</evidence>
<evidence type="ECO:0000256" key="2">
    <source>
        <dbReference type="ARBA" id="ARBA00022651"/>
    </source>
</evidence>
<dbReference type="InterPro" id="IPR052176">
    <property type="entry name" value="Glycosyl_Hydrlase_43_Enz"/>
</dbReference>
<keyword evidence="2" id="KW-0858">Xylan degradation</keyword>
<name>A0A5M9X0G6_PAEAM</name>
<dbReference type="InterPro" id="IPR023296">
    <property type="entry name" value="Glyco_hydro_beta-prop_sf"/>
</dbReference>
<dbReference type="Proteomes" id="UP000323664">
    <property type="component" value="Unassembled WGS sequence"/>
</dbReference>
<keyword evidence="4" id="KW-0119">Carbohydrate metabolism</keyword>
<dbReference type="AlphaFoldDB" id="A0A5M9X0G6"/>
<dbReference type="PANTHER" id="PTHR43772:SF2">
    <property type="entry name" value="PUTATIVE (AFU_ORTHOLOGUE AFUA_2G04480)-RELATED"/>
    <property type="match status" value="1"/>
</dbReference>
<dbReference type="Pfam" id="PF04616">
    <property type="entry name" value="Glyco_hydro_43"/>
    <property type="match status" value="1"/>
</dbReference>
<dbReference type="OrthoDB" id="9801455at2"/>
<dbReference type="RefSeq" id="WP_123066965.1">
    <property type="nucleotide sequence ID" value="NZ_RIAS01000020.1"/>
</dbReference>
<dbReference type="GO" id="GO:0045493">
    <property type="term" value="P:xylan catabolic process"/>
    <property type="evidence" value="ECO:0007669"/>
    <property type="project" value="UniProtKB-KW"/>
</dbReference>
<feature type="site" description="Important for catalytic activity, responsible for pKa modulation of the active site Glu and correct orientation of both the proton donor and substrate" evidence="6">
    <location>
        <position position="165"/>
    </location>
</feature>
<accession>A0A5M9X0G6</accession>
<dbReference type="SUPFAM" id="SSF75005">
    <property type="entry name" value="Arabinanase/levansucrase/invertase"/>
    <property type="match status" value="1"/>
</dbReference>
<evidence type="ECO:0000256" key="5">
    <source>
        <dbReference type="ARBA" id="ARBA00023295"/>
    </source>
</evidence>
<dbReference type="EMBL" id="RIAS01000020">
    <property type="protein sequence ID" value="KAA8787292.1"/>
    <property type="molecule type" value="Genomic_DNA"/>
</dbReference>
<proteinExistence type="inferred from homology"/>
<dbReference type="Gene3D" id="2.115.10.20">
    <property type="entry name" value="Glycosyl hydrolase domain, family 43"/>
    <property type="match status" value="1"/>
</dbReference>
<evidence type="ECO:0000313" key="9">
    <source>
        <dbReference type="Proteomes" id="UP000323664"/>
    </source>
</evidence>
<comment type="caution">
    <text evidence="8">The sequence shown here is derived from an EMBL/GenBank/DDBJ whole genome shotgun (WGS) entry which is preliminary data.</text>
</comment>
<evidence type="ECO:0000256" key="7">
    <source>
        <dbReference type="RuleBase" id="RU361187"/>
    </source>
</evidence>
<comment type="similarity">
    <text evidence="1 7">Belongs to the glycosyl hydrolase 43 family.</text>
</comment>
<evidence type="ECO:0000256" key="6">
    <source>
        <dbReference type="PIRSR" id="PIRSR606710-2"/>
    </source>
</evidence>
<keyword evidence="3 7" id="KW-0378">Hydrolase</keyword>
<dbReference type="PANTHER" id="PTHR43772">
    <property type="entry name" value="ENDO-1,4-BETA-XYLANASE"/>
    <property type="match status" value="1"/>
</dbReference>
<reference evidence="8 9" key="1">
    <citation type="journal article" date="2019" name="J. Ind. Microbiol. Biotechnol.">
        <title>Paenibacillus amylolyticus 27C64 has a diverse set of carbohydrate-active enzymes and complete pectin deconstruction system.</title>
        <authorList>
            <person name="Keggi C."/>
            <person name="Doran-Peterson J."/>
        </authorList>
    </citation>
    <scope>NUCLEOTIDE SEQUENCE [LARGE SCALE GENOMIC DNA]</scope>
    <source>
        <strain evidence="8 9">27C64</strain>
    </source>
</reference>
<evidence type="ECO:0000313" key="8">
    <source>
        <dbReference type="EMBL" id="KAA8787292.1"/>
    </source>
</evidence>
<organism evidence="8 9">
    <name type="scientific">Paenibacillus amylolyticus</name>
    <dbReference type="NCBI Taxonomy" id="1451"/>
    <lineage>
        <taxon>Bacteria</taxon>
        <taxon>Bacillati</taxon>
        <taxon>Bacillota</taxon>
        <taxon>Bacilli</taxon>
        <taxon>Bacillales</taxon>
        <taxon>Paenibacillaceae</taxon>
        <taxon>Paenibacillus</taxon>
    </lineage>
</organism>
<protein>
    <submittedName>
        <fullName evidence="8">Family 43 glycosylhydrolase</fullName>
    </submittedName>
</protein>
<evidence type="ECO:0000256" key="1">
    <source>
        <dbReference type="ARBA" id="ARBA00009865"/>
    </source>
</evidence>